<feature type="domain" description="Granulins" evidence="6">
    <location>
        <begin position="29"/>
        <end position="73"/>
    </location>
</feature>
<dbReference type="PANTHER" id="PTHR12274">
    <property type="entry name" value="GRANULIN"/>
    <property type="match status" value="1"/>
</dbReference>
<comment type="caution">
    <text evidence="7">The sequence shown here is derived from an EMBL/GenBank/DDBJ whole genome shotgun (WGS) entry which is preliminary data.</text>
</comment>
<feature type="non-terminal residue" evidence="7">
    <location>
        <position position="73"/>
    </location>
</feature>
<evidence type="ECO:0000256" key="2">
    <source>
        <dbReference type="ARBA" id="ARBA00010093"/>
    </source>
</evidence>
<dbReference type="AlphaFoldDB" id="A0AAV5WM93"/>
<keyword evidence="5" id="KW-0732">Signal</keyword>
<feature type="signal peptide" evidence="5">
    <location>
        <begin position="1"/>
        <end position="20"/>
    </location>
</feature>
<reference evidence="7" key="1">
    <citation type="submission" date="2023-10" db="EMBL/GenBank/DDBJ databases">
        <title>Genome assembly of Pristionchus species.</title>
        <authorList>
            <person name="Yoshida K."/>
            <person name="Sommer R.J."/>
        </authorList>
    </citation>
    <scope>NUCLEOTIDE SEQUENCE</scope>
    <source>
        <strain evidence="7">RS5133</strain>
    </source>
</reference>
<dbReference type="EMBL" id="BTSY01000006">
    <property type="protein sequence ID" value="GMT31393.1"/>
    <property type="molecule type" value="Genomic_DNA"/>
</dbReference>
<evidence type="ECO:0000313" key="7">
    <source>
        <dbReference type="EMBL" id="GMT31393.1"/>
    </source>
</evidence>
<keyword evidence="8" id="KW-1185">Reference proteome</keyword>
<protein>
    <recommendedName>
        <fullName evidence="6">Granulins domain-containing protein</fullName>
    </recommendedName>
</protein>
<feature type="non-terminal residue" evidence="7">
    <location>
        <position position="1"/>
    </location>
</feature>
<keyword evidence="3" id="KW-0964">Secreted</keyword>
<evidence type="ECO:0000256" key="5">
    <source>
        <dbReference type="SAM" id="SignalP"/>
    </source>
</evidence>
<dbReference type="PANTHER" id="PTHR12274:SF3">
    <property type="entry name" value="PROGRANULIN"/>
    <property type="match status" value="1"/>
</dbReference>
<evidence type="ECO:0000259" key="6">
    <source>
        <dbReference type="SMART" id="SM00277"/>
    </source>
</evidence>
<dbReference type="InterPro" id="IPR000118">
    <property type="entry name" value="Granulin"/>
</dbReference>
<feature type="chain" id="PRO_5043540329" description="Granulins domain-containing protein" evidence="5">
    <location>
        <begin position="21"/>
        <end position="73"/>
    </location>
</feature>
<gene>
    <name evidence="7" type="ORF">PFISCL1PPCAC_22690</name>
</gene>
<keyword evidence="4" id="KW-1015">Disulfide bond</keyword>
<dbReference type="GO" id="GO:0005576">
    <property type="term" value="C:extracellular region"/>
    <property type="evidence" value="ECO:0007669"/>
    <property type="project" value="UniProtKB-SubCell"/>
</dbReference>
<evidence type="ECO:0000256" key="1">
    <source>
        <dbReference type="ARBA" id="ARBA00004613"/>
    </source>
</evidence>
<accession>A0AAV5WM93</accession>
<evidence type="ECO:0000256" key="3">
    <source>
        <dbReference type="ARBA" id="ARBA00022525"/>
    </source>
</evidence>
<dbReference type="SUPFAM" id="SSF57277">
    <property type="entry name" value="Granulin repeat"/>
    <property type="match status" value="1"/>
</dbReference>
<dbReference type="SMART" id="SM00277">
    <property type="entry name" value="GRAN"/>
    <property type="match status" value="1"/>
</dbReference>
<dbReference type="Gene3D" id="2.10.25.160">
    <property type="entry name" value="Granulin"/>
    <property type="match status" value="1"/>
</dbReference>
<dbReference type="Proteomes" id="UP001432322">
    <property type="component" value="Unassembled WGS sequence"/>
</dbReference>
<organism evidence="7 8">
    <name type="scientific">Pristionchus fissidentatus</name>
    <dbReference type="NCBI Taxonomy" id="1538716"/>
    <lineage>
        <taxon>Eukaryota</taxon>
        <taxon>Metazoa</taxon>
        <taxon>Ecdysozoa</taxon>
        <taxon>Nematoda</taxon>
        <taxon>Chromadorea</taxon>
        <taxon>Rhabditida</taxon>
        <taxon>Rhabditina</taxon>
        <taxon>Diplogasteromorpha</taxon>
        <taxon>Diplogasteroidea</taxon>
        <taxon>Neodiplogasteridae</taxon>
        <taxon>Pristionchus</taxon>
    </lineage>
</organism>
<sequence>LTMLRHLILLSAAAAVLVLCTPGGKNSLCPDTRYSCPGDQTCCAGSTSGQWTCCPLNAATCCTDHVHCCPHDT</sequence>
<proteinExistence type="inferred from homology"/>
<dbReference type="InterPro" id="IPR039036">
    <property type="entry name" value="Granulin_fam"/>
</dbReference>
<evidence type="ECO:0000313" key="8">
    <source>
        <dbReference type="Proteomes" id="UP001432322"/>
    </source>
</evidence>
<comment type="subcellular location">
    <subcellularLocation>
        <location evidence="1">Secreted</location>
    </subcellularLocation>
</comment>
<dbReference type="InterPro" id="IPR037277">
    <property type="entry name" value="Granulin_sf"/>
</dbReference>
<dbReference type="Pfam" id="PF00396">
    <property type="entry name" value="Granulin"/>
    <property type="match status" value="1"/>
</dbReference>
<evidence type="ECO:0000256" key="4">
    <source>
        <dbReference type="ARBA" id="ARBA00023157"/>
    </source>
</evidence>
<name>A0AAV5WM93_9BILA</name>
<comment type="similarity">
    <text evidence="2">Belongs to the granulin family.</text>
</comment>